<dbReference type="Gene3D" id="3.80.10.10">
    <property type="entry name" value="Ribonuclease Inhibitor"/>
    <property type="match status" value="1"/>
</dbReference>
<feature type="domain" description="Ig-like" evidence="5">
    <location>
        <begin position="494"/>
        <end position="562"/>
    </location>
</feature>
<evidence type="ECO:0000256" key="4">
    <source>
        <dbReference type="SAM" id="SignalP"/>
    </source>
</evidence>
<dbReference type="InterPro" id="IPR032675">
    <property type="entry name" value="LRR_dom_sf"/>
</dbReference>
<dbReference type="SUPFAM" id="SSF52058">
    <property type="entry name" value="L domain-like"/>
    <property type="match status" value="1"/>
</dbReference>
<dbReference type="Pfam" id="PF09479">
    <property type="entry name" value="Flg_new"/>
    <property type="match status" value="1"/>
</dbReference>
<dbReference type="Pfam" id="PF07523">
    <property type="entry name" value="Big_3"/>
    <property type="match status" value="2"/>
</dbReference>
<comment type="subcellular location">
    <subcellularLocation>
        <location evidence="1">Cell envelope</location>
    </subcellularLocation>
</comment>
<dbReference type="Gene3D" id="2.60.40.10">
    <property type="entry name" value="Immunoglobulins"/>
    <property type="match status" value="2"/>
</dbReference>
<keyword evidence="3" id="KW-0812">Transmembrane</keyword>
<evidence type="ECO:0000256" key="3">
    <source>
        <dbReference type="SAM" id="Phobius"/>
    </source>
</evidence>
<feature type="transmembrane region" description="Helical" evidence="3">
    <location>
        <begin position="728"/>
        <end position="747"/>
    </location>
</feature>
<keyword evidence="7" id="KW-1185">Reference proteome</keyword>
<dbReference type="EMBL" id="AODF01000027">
    <property type="protein sequence ID" value="EUJ28853.1"/>
    <property type="molecule type" value="Genomic_DNA"/>
</dbReference>
<comment type="caution">
    <text evidence="6">The sequence shown here is derived from an EMBL/GenBank/DDBJ whole genome shotgun (WGS) entry which is preliminary data.</text>
</comment>
<feature type="chain" id="PRO_5046255762" evidence="4">
    <location>
        <begin position="24"/>
        <end position="752"/>
    </location>
</feature>
<dbReference type="NCBIfam" id="TIGR02543">
    <property type="entry name" value="List_Bact_rpt"/>
    <property type="match status" value="1"/>
</dbReference>
<sequence>MKKMLAASLCVILSLPFPLIARAEENIATKASNPVEKTQQEQPHQVKGNETAKTKTQQTASTASLQTRATQADYLIPDAVLRQIVNKRLGKTQGYAATKEELATITSLQIEGSSTTYLKIGSFEGLEYLTHLDYLRLLYMITNEEALSEIGKLSALTKLDLNSVLFTGSDAEITLRSGQKVTIKQSIDFSPLGQVTTLKRLALTFINSYVSPSYVGYNRLEGNYNGLGNLKQLESLDIGQVGNMADNDAKWLRNLVNLKRVSFIDSSLSSVESVAKLSNITDFNVNGNNIRDYSPVADKSYFTGASTNDYVLDTQYLHSDQTNGDNLLTLTDIVKVGPVGINTAQVKKFTSINNFNLISTDFAGEGLDATIQLTDLKNINQYNWKTGEYDKTIKGTAVPYSVTLKNGKEISGYAIIPIGKVVTYDSNYIGGSKQLRHYKPFEKIANIDPEPRPGYLFEGWYKDAAGKEAFDFSADVDTNMTLYAKWTASAAQISAKDSEIYVGDDWAPKDNFVSAIDHSGAKISQFDAAKIAVSGNVDTAKAGVYPITYTLDGVSKTVHVRVKADETAILVKNSTLNVGDTWNPADNFVSATTKAGKKEKNFDPLQIQVTGNVDTAKAGVYRVTYNFGMVSAMAEITVKDIDGGGGLVPERPKPETPSEKPHKPEVGQPEVRPVFPAGQVGETDSGRYVIKEVNPQTVKRVSKDGSDNKQQQTKRRLPTTGDTALDTLLYSFAGLILTALVVGCLSCKKKWS</sequence>
<keyword evidence="3" id="KW-1133">Transmembrane helix</keyword>
<dbReference type="InterPro" id="IPR013378">
    <property type="entry name" value="InlB-like_B-rpt"/>
</dbReference>
<dbReference type="RefSeq" id="WP_036097923.1">
    <property type="nucleotide sequence ID" value="NZ_AODF01000027.1"/>
</dbReference>
<keyword evidence="4" id="KW-0732">Signal</keyword>
<keyword evidence="3" id="KW-0472">Membrane</keyword>
<name>A0ABN0RDC0_9LIST</name>
<proteinExistence type="predicted"/>
<feature type="compositionally biased region" description="Polar residues" evidence="2">
    <location>
        <begin position="31"/>
        <end position="43"/>
    </location>
</feature>
<feature type="compositionally biased region" description="Basic and acidic residues" evidence="2">
    <location>
        <begin position="650"/>
        <end position="665"/>
    </location>
</feature>
<dbReference type="Proteomes" id="UP000019249">
    <property type="component" value="Unassembled WGS sequence"/>
</dbReference>
<evidence type="ECO:0000256" key="2">
    <source>
        <dbReference type="SAM" id="MobiDB-lite"/>
    </source>
</evidence>
<accession>A0ABN0RDC0</accession>
<feature type="region of interest" description="Disordered" evidence="2">
    <location>
        <begin position="641"/>
        <end position="718"/>
    </location>
</feature>
<evidence type="ECO:0000313" key="7">
    <source>
        <dbReference type="Proteomes" id="UP000019249"/>
    </source>
</evidence>
<feature type="compositionally biased region" description="Low complexity" evidence="2">
    <location>
        <begin position="54"/>
        <end position="63"/>
    </location>
</feature>
<feature type="region of interest" description="Disordered" evidence="2">
    <location>
        <begin position="31"/>
        <end position="63"/>
    </location>
</feature>
<protein>
    <submittedName>
        <fullName evidence="6">Cell wall surface anchor family protein</fullName>
    </submittedName>
</protein>
<dbReference type="InterPro" id="IPR022038">
    <property type="entry name" value="Ig-like_bact"/>
</dbReference>
<feature type="domain" description="Ig-like" evidence="5">
    <location>
        <begin position="571"/>
        <end position="638"/>
    </location>
</feature>
<evidence type="ECO:0000313" key="6">
    <source>
        <dbReference type="EMBL" id="EUJ28853.1"/>
    </source>
</evidence>
<organism evidence="6 7">
    <name type="scientific">Listeria floridensis FSL S10-1187</name>
    <dbReference type="NCBI Taxonomy" id="1265817"/>
    <lineage>
        <taxon>Bacteria</taxon>
        <taxon>Bacillati</taxon>
        <taxon>Bacillota</taxon>
        <taxon>Bacilli</taxon>
        <taxon>Bacillales</taxon>
        <taxon>Listeriaceae</taxon>
        <taxon>Listeria</taxon>
    </lineage>
</organism>
<reference evidence="6 7" key="1">
    <citation type="journal article" date="2014" name="Int. J. Syst. Evol. Microbiol.">
        <title>Listeria floridensis sp. nov., Listeria aquatica sp. nov., Listeria cornellensis sp. nov., Listeria riparia sp. nov. and Listeria grandensis sp. nov., from agricultural and natural environments.</title>
        <authorList>
            <person name="den Bakker H.C."/>
            <person name="Warchocki S."/>
            <person name="Wright E.M."/>
            <person name="Allred A.F."/>
            <person name="Ahlstrom C."/>
            <person name="Manuel C.S."/>
            <person name="Stasiewicz M.J."/>
            <person name="Burrell A."/>
            <person name="Roof S."/>
            <person name="Strawn L."/>
            <person name="Fortes E.D."/>
            <person name="Nightingale K.K."/>
            <person name="Kephart D."/>
            <person name="Wiedmann M."/>
        </authorList>
    </citation>
    <scope>NUCLEOTIDE SEQUENCE [LARGE SCALE GENOMIC DNA]</scope>
    <source>
        <strain evidence="6 7">FSL S10-1187</strain>
    </source>
</reference>
<dbReference type="InterPro" id="IPR042229">
    <property type="entry name" value="Listeria/Bacterioides_rpt_sf"/>
</dbReference>
<gene>
    <name evidence="6" type="ORF">MFLO_11934</name>
</gene>
<evidence type="ECO:0000256" key="1">
    <source>
        <dbReference type="ARBA" id="ARBA00004196"/>
    </source>
</evidence>
<dbReference type="Gene3D" id="2.60.40.4270">
    <property type="entry name" value="Listeria-Bacteroides repeat domain"/>
    <property type="match status" value="1"/>
</dbReference>
<evidence type="ECO:0000259" key="5">
    <source>
        <dbReference type="Pfam" id="PF07523"/>
    </source>
</evidence>
<feature type="signal peptide" evidence="4">
    <location>
        <begin position="1"/>
        <end position="23"/>
    </location>
</feature>
<dbReference type="InterPro" id="IPR013783">
    <property type="entry name" value="Ig-like_fold"/>
</dbReference>